<dbReference type="OrthoDB" id="3476098at2"/>
<dbReference type="CDD" id="cd16936">
    <property type="entry name" value="HATPase_RsbW-like"/>
    <property type="match status" value="1"/>
</dbReference>
<keyword evidence="4" id="KW-1185">Reference proteome</keyword>
<dbReference type="Pfam" id="PF13581">
    <property type="entry name" value="HATPase_c_2"/>
    <property type="match status" value="1"/>
</dbReference>
<keyword evidence="1" id="KW-0723">Serine/threonine-protein kinase</keyword>
<dbReference type="STRING" id="200378.SAMN05216553_104389"/>
<accession>A0A1G7QCG1</accession>
<dbReference type="PANTHER" id="PTHR35526:SF3">
    <property type="entry name" value="ANTI-SIGMA-F FACTOR RSBW"/>
    <property type="match status" value="1"/>
</dbReference>
<gene>
    <name evidence="3" type="ORF">SAMN05216553_104389</name>
</gene>
<proteinExistence type="predicted"/>
<dbReference type="AlphaFoldDB" id="A0A1G7QCG1"/>
<feature type="domain" description="Histidine kinase/HSP90-like ATPase" evidence="2">
    <location>
        <begin position="42"/>
        <end position="108"/>
    </location>
</feature>
<reference evidence="4" key="1">
    <citation type="submission" date="2016-10" db="EMBL/GenBank/DDBJ databases">
        <authorList>
            <person name="Varghese N."/>
            <person name="Submissions S."/>
        </authorList>
    </citation>
    <scope>NUCLEOTIDE SEQUENCE [LARGE SCALE GENOMIC DNA]</scope>
    <source>
        <strain evidence="4">CGMCC 4.3506</strain>
    </source>
</reference>
<dbReference type="InterPro" id="IPR036890">
    <property type="entry name" value="HATPase_C_sf"/>
</dbReference>
<dbReference type="EMBL" id="FNCC01000004">
    <property type="protein sequence ID" value="SDF96241.1"/>
    <property type="molecule type" value="Genomic_DNA"/>
</dbReference>
<keyword evidence="3" id="KW-0418">Kinase</keyword>
<keyword evidence="3" id="KW-0808">Transferase</keyword>
<sequence length="124" mass="12838">MTTGALTEAVFSLPEGDRGGGASLARDFARRVVLGCGYRGGLDDVVLVVDELVTNAVRHGGGCPVVRLTGAADRVLVEVADDGAARPVPRPGGWGLRLVAVLCTSWGVGERAGRKVVWGELTAR</sequence>
<dbReference type="RefSeq" id="WP_090048355.1">
    <property type="nucleotide sequence ID" value="NZ_FNCC01000004.1"/>
</dbReference>
<evidence type="ECO:0000256" key="1">
    <source>
        <dbReference type="ARBA" id="ARBA00022527"/>
    </source>
</evidence>
<protein>
    <submittedName>
        <fullName evidence="3">Histidine kinase-like ATPase domain-containing protein</fullName>
    </submittedName>
</protein>
<dbReference type="InterPro" id="IPR050267">
    <property type="entry name" value="Anti-sigma-factor_SerPK"/>
</dbReference>
<organism evidence="3 4">
    <name type="scientific">Lentzea fradiae</name>
    <dbReference type="NCBI Taxonomy" id="200378"/>
    <lineage>
        <taxon>Bacteria</taxon>
        <taxon>Bacillati</taxon>
        <taxon>Actinomycetota</taxon>
        <taxon>Actinomycetes</taxon>
        <taxon>Pseudonocardiales</taxon>
        <taxon>Pseudonocardiaceae</taxon>
        <taxon>Lentzea</taxon>
    </lineage>
</organism>
<dbReference type="GO" id="GO:0004674">
    <property type="term" value="F:protein serine/threonine kinase activity"/>
    <property type="evidence" value="ECO:0007669"/>
    <property type="project" value="UniProtKB-KW"/>
</dbReference>
<dbReference type="Gene3D" id="3.30.565.10">
    <property type="entry name" value="Histidine kinase-like ATPase, C-terminal domain"/>
    <property type="match status" value="1"/>
</dbReference>
<dbReference type="Proteomes" id="UP000199623">
    <property type="component" value="Unassembled WGS sequence"/>
</dbReference>
<dbReference type="InterPro" id="IPR003594">
    <property type="entry name" value="HATPase_dom"/>
</dbReference>
<evidence type="ECO:0000313" key="3">
    <source>
        <dbReference type="EMBL" id="SDF96241.1"/>
    </source>
</evidence>
<name>A0A1G7QCG1_9PSEU</name>
<evidence type="ECO:0000313" key="4">
    <source>
        <dbReference type="Proteomes" id="UP000199623"/>
    </source>
</evidence>
<dbReference type="SUPFAM" id="SSF55874">
    <property type="entry name" value="ATPase domain of HSP90 chaperone/DNA topoisomerase II/histidine kinase"/>
    <property type="match status" value="1"/>
</dbReference>
<evidence type="ECO:0000259" key="2">
    <source>
        <dbReference type="Pfam" id="PF13581"/>
    </source>
</evidence>
<dbReference type="PANTHER" id="PTHR35526">
    <property type="entry name" value="ANTI-SIGMA-F FACTOR RSBW-RELATED"/>
    <property type="match status" value="1"/>
</dbReference>